<dbReference type="GeneID" id="66981505"/>
<name>A0A7R7VM62_ASPCH</name>
<dbReference type="RefSeq" id="XP_043135668.1">
    <property type="nucleotide sequence ID" value="XM_043277828.1"/>
</dbReference>
<protein>
    <submittedName>
        <fullName evidence="2">Uncharacterized protein</fullName>
    </submittedName>
</protein>
<dbReference type="KEGG" id="ache:ACHE_31133S"/>
<feature type="region of interest" description="Disordered" evidence="1">
    <location>
        <begin position="319"/>
        <end position="340"/>
    </location>
</feature>
<reference evidence="2" key="2">
    <citation type="submission" date="2021-02" db="EMBL/GenBank/DDBJ databases">
        <title>Aspergillus chevalieri M1 genome sequence.</title>
        <authorList>
            <person name="Kadooka C."/>
            <person name="Mori K."/>
            <person name="Futagami T."/>
        </authorList>
    </citation>
    <scope>NUCLEOTIDE SEQUENCE</scope>
    <source>
        <strain evidence="2">M1</strain>
    </source>
</reference>
<evidence type="ECO:0000313" key="3">
    <source>
        <dbReference type="Proteomes" id="UP000637239"/>
    </source>
</evidence>
<gene>
    <name evidence="2" type="ORF">ACHE_31133S</name>
</gene>
<dbReference type="AlphaFoldDB" id="A0A7R7VM62"/>
<organism evidence="2 3">
    <name type="scientific">Aspergillus chevalieri</name>
    <name type="common">Eurotium chevalieri</name>
    <dbReference type="NCBI Taxonomy" id="182096"/>
    <lineage>
        <taxon>Eukaryota</taxon>
        <taxon>Fungi</taxon>
        <taxon>Dikarya</taxon>
        <taxon>Ascomycota</taxon>
        <taxon>Pezizomycotina</taxon>
        <taxon>Eurotiomycetes</taxon>
        <taxon>Eurotiomycetidae</taxon>
        <taxon>Eurotiales</taxon>
        <taxon>Aspergillaceae</taxon>
        <taxon>Aspergillus</taxon>
        <taxon>Aspergillus subgen. Aspergillus</taxon>
    </lineage>
</organism>
<accession>A0A7R7VM62</accession>
<evidence type="ECO:0000313" key="2">
    <source>
        <dbReference type="EMBL" id="BCR87146.1"/>
    </source>
</evidence>
<evidence type="ECO:0000256" key="1">
    <source>
        <dbReference type="SAM" id="MobiDB-lite"/>
    </source>
</evidence>
<reference evidence="2" key="1">
    <citation type="submission" date="2021-01" db="EMBL/GenBank/DDBJ databases">
        <authorList>
            <consortium name="Aspergillus chevalieri M1 genome sequencing consortium"/>
            <person name="Kazuki M."/>
            <person name="Futagami T."/>
        </authorList>
    </citation>
    <scope>NUCLEOTIDE SEQUENCE</scope>
    <source>
        <strain evidence="2">M1</strain>
    </source>
</reference>
<proteinExistence type="predicted"/>
<sequence>MSPIPHLFVNKQDVIQTEKWESLLLANKDAYKNCVVKSITHVKDVHNTWYHEYLQILIEQTSTGARTRIIAERQQAQDQIIIGRWKWAAKSLASLGCISSSSSGNSLGDTASGVDLPLPLYTIYLQDNSLGVLDLANVLAGTTKEHRNYDFASYNCYWFAEASYWAVQKKWKYVEKTWQYSHLRHKLPDLDKIPSLNPMLDLLRRLERGMRQIAARQFEEERSGGMTISAGAPSGFELSLREVYRNAVLLEADDDTAAWQIIENEVNTLVKKNVENEATASKLGDPQKLIEDLHIQEAYDAVTQDSESAKYIEVFDKFGNQKQTEEEPKNQIQDSTEDEESVISQGDLLKAQTVLKVLVGRWLLESEKEANA</sequence>
<keyword evidence="3" id="KW-1185">Reference proteome</keyword>
<dbReference type="EMBL" id="AP024418">
    <property type="protein sequence ID" value="BCR87146.1"/>
    <property type="molecule type" value="Genomic_DNA"/>
</dbReference>
<dbReference type="Proteomes" id="UP000637239">
    <property type="component" value="Chromosome 3"/>
</dbReference>